<dbReference type="Pfam" id="PF00563">
    <property type="entry name" value="EAL"/>
    <property type="match status" value="1"/>
</dbReference>
<dbReference type="InterPro" id="IPR050706">
    <property type="entry name" value="Cyclic-di-GMP_PDE-like"/>
</dbReference>
<dbReference type="GO" id="GO:0071111">
    <property type="term" value="F:cyclic-guanylate-specific phosphodiesterase activity"/>
    <property type="evidence" value="ECO:0007669"/>
    <property type="project" value="InterPro"/>
</dbReference>
<dbReference type="InterPro" id="IPR035919">
    <property type="entry name" value="EAL_sf"/>
</dbReference>
<accession>A0A3A3GSZ6</accession>
<dbReference type="CDD" id="cd01948">
    <property type="entry name" value="EAL"/>
    <property type="match status" value="1"/>
</dbReference>
<dbReference type="PANTHER" id="PTHR33121:SF79">
    <property type="entry name" value="CYCLIC DI-GMP PHOSPHODIESTERASE PDED-RELATED"/>
    <property type="match status" value="1"/>
</dbReference>
<reference evidence="5" key="1">
    <citation type="submission" date="2018-09" db="EMBL/GenBank/DDBJ databases">
        <authorList>
            <person name="Zhu H."/>
        </authorList>
    </citation>
    <scope>NUCLEOTIDE SEQUENCE [LARGE SCALE GENOMIC DNA]</scope>
    <source>
        <strain evidence="5">K1S02-23</strain>
    </source>
</reference>
<evidence type="ECO:0000259" key="3">
    <source>
        <dbReference type="PROSITE" id="PS50883"/>
    </source>
</evidence>
<dbReference type="GO" id="GO:0000160">
    <property type="term" value="P:phosphorelay signal transduction system"/>
    <property type="evidence" value="ECO:0007669"/>
    <property type="project" value="InterPro"/>
</dbReference>
<sequence>MPLADLTYLVVEDNEFQRRWLVAMLTNRGASRIVEAGDGIAALALLQDPQQAIDLCFIDLNMPGMDGMELIRHMARSANPVSIILASALDPSLVFSVESMSQAYGVNMLGTITKPATPEELETLIARYVAPPARHQTAPSAPPAPTLEEILLGLQEDQFVPYFQPKVEIASGKVKGVEAFARWEHPQHGVIAPGAFIPLLEASGKIDLLSWSIIRKSAAACRALHDAGHPIAVSINLALQALRELEFADHFANCMAAHGIDPGDITIEISESASKTEMPAVLENLARLRMKGFMLAVDDYGTGDASMQHQLRIPFSELKIDRSFVVGAAHNKALELVLGSSLELASKLKRESTAVGVETRQDWDLLHKLGCTNVQGYYIAKPMAAKALNSWLAEWAQFF</sequence>
<dbReference type="SUPFAM" id="SSF52172">
    <property type="entry name" value="CheY-like"/>
    <property type="match status" value="1"/>
</dbReference>
<dbReference type="Pfam" id="PF00072">
    <property type="entry name" value="Response_reg"/>
    <property type="match status" value="1"/>
</dbReference>
<keyword evidence="1" id="KW-0597">Phosphoprotein</keyword>
<name>A0A3A3GSZ6_9BURK</name>
<dbReference type="Gene3D" id="3.40.50.2300">
    <property type="match status" value="1"/>
</dbReference>
<gene>
    <name evidence="4" type="ORF">D3878_23000</name>
</gene>
<dbReference type="SMART" id="SM00448">
    <property type="entry name" value="REC"/>
    <property type="match status" value="1"/>
</dbReference>
<dbReference type="Gene3D" id="3.20.20.450">
    <property type="entry name" value="EAL domain"/>
    <property type="match status" value="1"/>
</dbReference>
<feature type="modified residue" description="4-aspartylphosphate" evidence="1">
    <location>
        <position position="59"/>
    </location>
</feature>
<dbReference type="RefSeq" id="WP_119787583.1">
    <property type="nucleotide sequence ID" value="NZ_QYUQ01000002.1"/>
</dbReference>
<evidence type="ECO:0000313" key="4">
    <source>
        <dbReference type="EMBL" id="RJG04100.1"/>
    </source>
</evidence>
<organism evidence="4 5">
    <name type="scientific">Noviherbaspirillum sedimenti</name>
    <dbReference type="NCBI Taxonomy" id="2320865"/>
    <lineage>
        <taxon>Bacteria</taxon>
        <taxon>Pseudomonadati</taxon>
        <taxon>Pseudomonadota</taxon>
        <taxon>Betaproteobacteria</taxon>
        <taxon>Burkholderiales</taxon>
        <taxon>Oxalobacteraceae</taxon>
        <taxon>Noviherbaspirillum</taxon>
    </lineage>
</organism>
<dbReference type="AlphaFoldDB" id="A0A3A3GSZ6"/>
<proteinExistence type="predicted"/>
<dbReference type="InterPro" id="IPR001633">
    <property type="entry name" value="EAL_dom"/>
</dbReference>
<evidence type="ECO:0000259" key="2">
    <source>
        <dbReference type="PROSITE" id="PS50110"/>
    </source>
</evidence>
<feature type="domain" description="Response regulatory" evidence="2">
    <location>
        <begin position="7"/>
        <end position="129"/>
    </location>
</feature>
<dbReference type="Proteomes" id="UP000266327">
    <property type="component" value="Unassembled WGS sequence"/>
</dbReference>
<protein>
    <submittedName>
        <fullName evidence="4">EAL domain-containing protein</fullName>
    </submittedName>
</protein>
<evidence type="ECO:0000313" key="5">
    <source>
        <dbReference type="Proteomes" id="UP000266327"/>
    </source>
</evidence>
<comment type="caution">
    <text evidence="4">The sequence shown here is derived from an EMBL/GenBank/DDBJ whole genome shotgun (WGS) entry which is preliminary data.</text>
</comment>
<keyword evidence="5" id="KW-1185">Reference proteome</keyword>
<dbReference type="PROSITE" id="PS50883">
    <property type="entry name" value="EAL"/>
    <property type="match status" value="1"/>
</dbReference>
<feature type="domain" description="EAL" evidence="3">
    <location>
        <begin position="143"/>
        <end position="396"/>
    </location>
</feature>
<dbReference type="InterPro" id="IPR001789">
    <property type="entry name" value="Sig_transdc_resp-reg_receiver"/>
</dbReference>
<dbReference type="InterPro" id="IPR011006">
    <property type="entry name" value="CheY-like_superfamily"/>
</dbReference>
<dbReference type="PANTHER" id="PTHR33121">
    <property type="entry name" value="CYCLIC DI-GMP PHOSPHODIESTERASE PDEF"/>
    <property type="match status" value="1"/>
</dbReference>
<dbReference type="SMART" id="SM00052">
    <property type="entry name" value="EAL"/>
    <property type="match status" value="1"/>
</dbReference>
<dbReference type="PROSITE" id="PS50110">
    <property type="entry name" value="RESPONSE_REGULATORY"/>
    <property type="match status" value="1"/>
</dbReference>
<dbReference type="OrthoDB" id="9813903at2"/>
<evidence type="ECO:0000256" key="1">
    <source>
        <dbReference type="PROSITE-ProRule" id="PRU00169"/>
    </source>
</evidence>
<dbReference type="EMBL" id="QYUQ01000002">
    <property type="protein sequence ID" value="RJG04100.1"/>
    <property type="molecule type" value="Genomic_DNA"/>
</dbReference>
<dbReference type="SUPFAM" id="SSF141868">
    <property type="entry name" value="EAL domain-like"/>
    <property type="match status" value="1"/>
</dbReference>